<dbReference type="GO" id="GO:0005737">
    <property type="term" value="C:cytoplasm"/>
    <property type="evidence" value="ECO:0007669"/>
    <property type="project" value="TreeGrafter"/>
</dbReference>
<dbReference type="PANTHER" id="PTHR14738">
    <property type="entry name" value="ZINC FINGER CCCH DOMAIN-CONTAINING PROTEIN 14"/>
    <property type="match status" value="1"/>
</dbReference>
<dbReference type="SUPFAM" id="SSF54928">
    <property type="entry name" value="RNA-binding domain, RBD"/>
    <property type="match status" value="1"/>
</dbReference>
<protein>
    <recommendedName>
        <fullName evidence="3">RRM domain-containing protein</fullName>
    </recommendedName>
</protein>
<feature type="region of interest" description="Disordered" evidence="2">
    <location>
        <begin position="432"/>
        <end position="511"/>
    </location>
</feature>
<gene>
    <name evidence="4" type="ORF">RJT34_27621</name>
</gene>
<proteinExistence type="predicted"/>
<keyword evidence="5" id="KW-1185">Reference proteome</keyword>
<dbReference type="InterPro" id="IPR002483">
    <property type="entry name" value="PWI_dom"/>
</dbReference>
<name>A0AAN9F8D1_CLITE</name>
<feature type="compositionally biased region" description="Polar residues" evidence="2">
    <location>
        <begin position="470"/>
        <end position="481"/>
    </location>
</feature>
<organism evidence="4 5">
    <name type="scientific">Clitoria ternatea</name>
    <name type="common">Butterfly pea</name>
    <dbReference type="NCBI Taxonomy" id="43366"/>
    <lineage>
        <taxon>Eukaryota</taxon>
        <taxon>Viridiplantae</taxon>
        <taxon>Streptophyta</taxon>
        <taxon>Embryophyta</taxon>
        <taxon>Tracheophyta</taxon>
        <taxon>Spermatophyta</taxon>
        <taxon>Magnoliopsida</taxon>
        <taxon>eudicotyledons</taxon>
        <taxon>Gunneridae</taxon>
        <taxon>Pentapetalae</taxon>
        <taxon>rosids</taxon>
        <taxon>fabids</taxon>
        <taxon>Fabales</taxon>
        <taxon>Fabaceae</taxon>
        <taxon>Papilionoideae</taxon>
        <taxon>50 kb inversion clade</taxon>
        <taxon>NPAAA clade</taxon>
        <taxon>indigoferoid/millettioid clade</taxon>
        <taxon>Phaseoleae</taxon>
        <taxon>Clitoria</taxon>
    </lineage>
</organism>
<feature type="region of interest" description="Disordered" evidence="2">
    <location>
        <begin position="108"/>
        <end position="202"/>
    </location>
</feature>
<dbReference type="Proteomes" id="UP001359559">
    <property type="component" value="Unassembled WGS sequence"/>
</dbReference>
<feature type="region of interest" description="Disordered" evidence="2">
    <location>
        <begin position="631"/>
        <end position="661"/>
    </location>
</feature>
<dbReference type="FunFam" id="1.20.1390.10:FF:000005">
    <property type="entry name" value="RNA binding (RRM/RBD/RNP motifs) family protein"/>
    <property type="match status" value="1"/>
</dbReference>
<dbReference type="FunFam" id="3.30.70.330:FF:000616">
    <property type="entry name" value="RNA binding (RRM/RBD/RNP motifs) family protein"/>
    <property type="match status" value="1"/>
</dbReference>
<feature type="compositionally biased region" description="Basic and acidic residues" evidence="2">
    <location>
        <begin position="138"/>
        <end position="149"/>
    </location>
</feature>
<feature type="compositionally biased region" description="Basic and acidic residues" evidence="2">
    <location>
        <begin position="437"/>
        <end position="459"/>
    </location>
</feature>
<dbReference type="InterPro" id="IPR000504">
    <property type="entry name" value="RRM_dom"/>
</dbReference>
<dbReference type="GO" id="GO:0005634">
    <property type="term" value="C:nucleus"/>
    <property type="evidence" value="ECO:0007669"/>
    <property type="project" value="TreeGrafter"/>
</dbReference>
<dbReference type="GO" id="GO:0008143">
    <property type="term" value="F:poly(A) binding"/>
    <property type="evidence" value="ECO:0007669"/>
    <property type="project" value="InterPro"/>
</dbReference>
<dbReference type="PANTHER" id="PTHR14738:SF32">
    <property type="entry name" value="RNA BINDING (RRM_RBD_RNP MOTIFS) FAMILY PROTEIN"/>
    <property type="match status" value="1"/>
</dbReference>
<dbReference type="Gene3D" id="1.20.1390.10">
    <property type="entry name" value="PWI domain"/>
    <property type="match status" value="1"/>
</dbReference>
<feature type="compositionally biased region" description="Basic and acidic residues" evidence="2">
    <location>
        <begin position="191"/>
        <end position="202"/>
    </location>
</feature>
<comment type="caution">
    <text evidence="4">The sequence shown here is derived from an EMBL/GenBank/DDBJ whole genome shotgun (WGS) entry which is preliminary data.</text>
</comment>
<accession>A0AAN9F8D1</accession>
<dbReference type="PROSITE" id="PS50102">
    <property type="entry name" value="RRM"/>
    <property type="match status" value="1"/>
</dbReference>
<sequence>MGSVDRDADRPFKANFTADGAVKLRESVKEKLKEFMGDYTDDTLVEYVIVLLRNGKRKEQARNELNVFLGDDSDSFVSWLWDHLDLNLDLYVQPEEILEETPKRKLISEVQGGGSDSQPLNSQSEKGKSGKLSRSRHNKDWKGLLRGDGEPPIIRSSVVDNAHLEEKSRHKDKRGPRSQSPKPPVQKKRGRGDEEQRAKRDVVSQVNIAAPRRLLQFAVRDAVATSRTSSLGTQVEPSLKRLRSVVSTSAADSSLVERPHRMPPSSRVANPMATVIKAVAEAAEDVIKSKSSGSVFDRLGRGMDTSDENSQLEDSFQHQEQNQSFYLQRTDYNGQYAANTTIMGNETGFPSDSNSDNEGFDDINVMDRRVPGSSQISSAVGNRGDDSLMVQYSVANNVDDSLRLKRNREQEQPPASQSTSHKIVNISVNVNTWKPPQHHEPRELTELHGNKTFDNERGAPRSSLRLVKENANTLKVSNGNVNPAPDVQKESSKAHLSVSGSSAGGRPSEDADSRTIFVSNVHFAATKDGLSRHFNKFGEVLKVIIITDAATGQPKGAAYVEFMRREAADNALSLDGTSFMSRILKVVKKSAAHQESAPAMAWPRIVRGSPFPSAARFSRLPFPRGIPGAFRSRPPMKLGARSLQWKRDAQGSDNSSSLNAGNIAAPAARGFTYVRTESKPESSLGTT</sequence>
<dbReference type="Pfam" id="PF01480">
    <property type="entry name" value="PWI"/>
    <property type="match status" value="1"/>
</dbReference>
<reference evidence="4 5" key="1">
    <citation type="submission" date="2024-01" db="EMBL/GenBank/DDBJ databases">
        <title>The genomes of 5 underutilized Papilionoideae crops provide insights into root nodulation and disease resistance.</title>
        <authorList>
            <person name="Yuan L."/>
        </authorList>
    </citation>
    <scope>NUCLEOTIDE SEQUENCE [LARGE SCALE GENOMIC DNA]</scope>
    <source>
        <strain evidence="4">LY-2023</strain>
        <tissue evidence="4">Leaf</tissue>
    </source>
</reference>
<feature type="compositionally biased region" description="Polar residues" evidence="2">
    <location>
        <begin position="651"/>
        <end position="660"/>
    </location>
</feature>
<dbReference type="AlphaFoldDB" id="A0AAN9F8D1"/>
<dbReference type="InterPro" id="IPR040366">
    <property type="entry name" value="Nab2/ZC3H14"/>
</dbReference>
<dbReference type="GO" id="GO:0043488">
    <property type="term" value="P:regulation of mRNA stability"/>
    <property type="evidence" value="ECO:0007669"/>
    <property type="project" value="InterPro"/>
</dbReference>
<evidence type="ECO:0000259" key="3">
    <source>
        <dbReference type="PROSITE" id="PS50102"/>
    </source>
</evidence>
<dbReference type="InterPro" id="IPR035979">
    <property type="entry name" value="RBD_domain_sf"/>
</dbReference>
<evidence type="ECO:0000256" key="2">
    <source>
        <dbReference type="SAM" id="MobiDB-lite"/>
    </source>
</evidence>
<evidence type="ECO:0000256" key="1">
    <source>
        <dbReference type="PROSITE-ProRule" id="PRU00176"/>
    </source>
</evidence>
<keyword evidence="1" id="KW-0694">RNA-binding</keyword>
<dbReference type="Pfam" id="PF00076">
    <property type="entry name" value="RRM_1"/>
    <property type="match status" value="1"/>
</dbReference>
<dbReference type="Gene3D" id="3.30.70.330">
    <property type="match status" value="1"/>
</dbReference>
<evidence type="ECO:0000313" key="5">
    <source>
        <dbReference type="Proteomes" id="UP001359559"/>
    </source>
</evidence>
<dbReference type="EMBL" id="JAYKXN010000007">
    <property type="protein sequence ID" value="KAK7271589.1"/>
    <property type="molecule type" value="Genomic_DNA"/>
</dbReference>
<dbReference type="InterPro" id="IPR012677">
    <property type="entry name" value="Nucleotide-bd_a/b_plait_sf"/>
</dbReference>
<feature type="compositionally biased region" description="Polar residues" evidence="2">
    <location>
        <begin position="344"/>
        <end position="357"/>
    </location>
</feature>
<feature type="region of interest" description="Disordered" evidence="2">
    <location>
        <begin position="344"/>
        <end position="364"/>
    </location>
</feature>
<evidence type="ECO:0000313" key="4">
    <source>
        <dbReference type="EMBL" id="KAK7271589.1"/>
    </source>
</evidence>
<dbReference type="SMART" id="SM00360">
    <property type="entry name" value="RRM"/>
    <property type="match status" value="1"/>
</dbReference>
<feature type="domain" description="RRM" evidence="3">
    <location>
        <begin position="514"/>
        <end position="591"/>
    </location>
</feature>